<feature type="signal peptide" evidence="2">
    <location>
        <begin position="1"/>
        <end position="32"/>
    </location>
</feature>
<organism evidence="4 5">
    <name type="scientific">Variovorax ureilyticus</name>
    <dbReference type="NCBI Taxonomy" id="1836198"/>
    <lineage>
        <taxon>Bacteria</taxon>
        <taxon>Pseudomonadati</taxon>
        <taxon>Pseudomonadota</taxon>
        <taxon>Betaproteobacteria</taxon>
        <taxon>Burkholderiales</taxon>
        <taxon>Comamonadaceae</taxon>
        <taxon>Variovorax</taxon>
    </lineage>
</organism>
<name>A0ABU8VPT9_9BURK</name>
<dbReference type="Pfam" id="PF00497">
    <property type="entry name" value="SBP_bac_3"/>
    <property type="match status" value="1"/>
</dbReference>
<protein>
    <submittedName>
        <fullName evidence="4">ABC transporter substrate-binding protein</fullName>
    </submittedName>
</protein>
<feature type="chain" id="PRO_5046867305" evidence="2">
    <location>
        <begin position="33"/>
        <end position="262"/>
    </location>
</feature>
<dbReference type="InterPro" id="IPR001638">
    <property type="entry name" value="Solute-binding_3/MltF_N"/>
</dbReference>
<dbReference type="CDD" id="cd13703">
    <property type="entry name" value="PBP2_HisJ_LAO"/>
    <property type="match status" value="1"/>
</dbReference>
<dbReference type="Proteomes" id="UP001365846">
    <property type="component" value="Unassembled WGS sequence"/>
</dbReference>
<sequence length="262" mass="28470">MAFAATLARMNRRFACALLLCASCVGASYAQSASYRIATEGTYPPWSFKDAQGNLQGWDVDIANALCEKMKAKCEIISQDWDGIIPGLVARKFDIIIASMAITDQRKQKVDFSDKYKDTISRFVAKKGAPADVSPTALKGKTIGVQRGSIQAGFLSQNYKDSDLKFYDTPQAAELDLVAGRVDYIFGNMVTYFVGFLKTPEAASFAFVGPEMKGGLLGDGNGIAVRKGDTALLEKINAALAAIRADGTYDRITAKYFPFKLM</sequence>
<dbReference type="RefSeq" id="WP_340360791.1">
    <property type="nucleotide sequence ID" value="NZ_JBBKZU010000021.1"/>
</dbReference>
<evidence type="ECO:0000313" key="4">
    <source>
        <dbReference type="EMBL" id="MEJ8815590.1"/>
    </source>
</evidence>
<dbReference type="Gene3D" id="3.40.190.10">
    <property type="entry name" value="Periplasmic binding protein-like II"/>
    <property type="match status" value="2"/>
</dbReference>
<dbReference type="SUPFAM" id="SSF53850">
    <property type="entry name" value="Periplasmic binding protein-like II"/>
    <property type="match status" value="1"/>
</dbReference>
<accession>A0ABU8VPT9</accession>
<evidence type="ECO:0000313" key="5">
    <source>
        <dbReference type="Proteomes" id="UP001365846"/>
    </source>
</evidence>
<dbReference type="SMART" id="SM00062">
    <property type="entry name" value="PBPb"/>
    <property type="match status" value="1"/>
</dbReference>
<proteinExistence type="predicted"/>
<evidence type="ECO:0000259" key="3">
    <source>
        <dbReference type="SMART" id="SM00062"/>
    </source>
</evidence>
<feature type="domain" description="Solute-binding protein family 3/N-terminal" evidence="3">
    <location>
        <begin position="34"/>
        <end position="260"/>
    </location>
</feature>
<reference evidence="4 5" key="1">
    <citation type="submission" date="2024-03" db="EMBL/GenBank/DDBJ databases">
        <title>Novel species of the genus Variovorax.</title>
        <authorList>
            <person name="Liu Q."/>
            <person name="Xin Y.-H."/>
        </authorList>
    </citation>
    <scope>NUCLEOTIDE SEQUENCE [LARGE SCALE GENOMIC DNA]</scope>
    <source>
        <strain evidence="4 5">KACC 18899</strain>
    </source>
</reference>
<dbReference type="PANTHER" id="PTHR35936:SF17">
    <property type="entry name" value="ARGININE-BINDING EXTRACELLULAR PROTEIN ARTP"/>
    <property type="match status" value="1"/>
</dbReference>
<comment type="caution">
    <text evidence="4">The sequence shown here is derived from an EMBL/GenBank/DDBJ whole genome shotgun (WGS) entry which is preliminary data.</text>
</comment>
<keyword evidence="5" id="KW-1185">Reference proteome</keyword>
<evidence type="ECO:0000256" key="2">
    <source>
        <dbReference type="SAM" id="SignalP"/>
    </source>
</evidence>
<evidence type="ECO:0000256" key="1">
    <source>
        <dbReference type="ARBA" id="ARBA00022729"/>
    </source>
</evidence>
<gene>
    <name evidence="4" type="ORF">WKW77_31315</name>
</gene>
<dbReference type="PANTHER" id="PTHR35936">
    <property type="entry name" value="MEMBRANE-BOUND LYTIC MUREIN TRANSGLYCOSYLASE F"/>
    <property type="match status" value="1"/>
</dbReference>
<dbReference type="EMBL" id="JBBKZU010000021">
    <property type="protein sequence ID" value="MEJ8815590.1"/>
    <property type="molecule type" value="Genomic_DNA"/>
</dbReference>
<keyword evidence="1 2" id="KW-0732">Signal</keyword>